<dbReference type="Gene3D" id="3.40.109.10">
    <property type="entry name" value="NADH Oxidase"/>
    <property type="match status" value="1"/>
</dbReference>
<dbReference type="eggNOG" id="COG0778">
    <property type="taxonomic scope" value="Bacteria"/>
</dbReference>
<dbReference type="PANTHER" id="PTHR23026:SF90">
    <property type="entry name" value="IODOTYROSINE DEIODINASE 1"/>
    <property type="match status" value="1"/>
</dbReference>
<keyword evidence="1" id="KW-0285">Flavoprotein</keyword>
<keyword evidence="6" id="KW-1185">Reference proteome</keyword>
<dbReference type="InterPro" id="IPR000415">
    <property type="entry name" value="Nitroreductase-like"/>
</dbReference>
<sequence length="211" mass="24573">MSDDIYALIKKRRDVRDEFLPKSIDETTLMRLLDAAHHAPSVGFQQPWNFILIRDVKRKKNVQNIFKKAQLQEATLFKDKKQQLYQSLKLEGIVKAPLNIVITCENKRDGASGLGRYHNPQMSAYSCACAVQNLMLAARYENIGVGWVSIYCESELRALLKIPESITIIAYLCLGYVSHFYDKPELEEKGWRRRMPLNDVIFQEEWLKYKQ</sequence>
<dbReference type="PATRIC" id="fig|1094558.3.peg.603"/>
<dbReference type="AlphaFoldDB" id="J0ZR98"/>
<dbReference type="InterPro" id="IPR029479">
    <property type="entry name" value="Nitroreductase"/>
</dbReference>
<gene>
    <name evidence="5" type="ORF">ME5_00545</name>
</gene>
<name>J0ZR98_9HYPH</name>
<dbReference type="PANTHER" id="PTHR23026">
    <property type="entry name" value="NADPH NITROREDUCTASE"/>
    <property type="match status" value="1"/>
</dbReference>
<comment type="caution">
    <text evidence="5">The sequence shown here is derived from an EMBL/GenBank/DDBJ whole genome shotgun (WGS) entry which is preliminary data.</text>
</comment>
<organism evidence="5 6">
    <name type="scientific">Bartonella tamiae Th239</name>
    <dbReference type="NCBI Taxonomy" id="1094558"/>
    <lineage>
        <taxon>Bacteria</taxon>
        <taxon>Pseudomonadati</taxon>
        <taxon>Pseudomonadota</taxon>
        <taxon>Alphaproteobacteria</taxon>
        <taxon>Hyphomicrobiales</taxon>
        <taxon>Bartonellaceae</taxon>
        <taxon>Bartonella</taxon>
    </lineage>
</organism>
<dbReference type="NCBIfam" id="TIGR02476">
    <property type="entry name" value="BluB"/>
    <property type="match status" value="1"/>
</dbReference>
<dbReference type="SUPFAM" id="SSF55469">
    <property type="entry name" value="FMN-dependent nitroreductase-like"/>
    <property type="match status" value="1"/>
</dbReference>
<dbReference type="InterPro" id="IPR050627">
    <property type="entry name" value="Nitroreductase/BluB"/>
</dbReference>
<evidence type="ECO:0000313" key="5">
    <source>
        <dbReference type="EMBL" id="EJF91213.1"/>
    </source>
</evidence>
<dbReference type="HOGENOM" id="CLU_070764_3_1_5"/>
<reference evidence="5 6" key="1">
    <citation type="submission" date="2012-03" db="EMBL/GenBank/DDBJ databases">
        <title>The Genome Sequence of Bartonella tamiae Th239.</title>
        <authorList>
            <consortium name="The Broad Institute Genome Sequencing Platform"/>
            <consortium name="The Broad Institute Genome Sequencing Center for Infectious Disease"/>
            <person name="Feldgarden M."/>
            <person name="Kirby J."/>
            <person name="Kosoy M."/>
            <person name="Birtles R."/>
            <person name="Probert W.S."/>
            <person name="Chiaraviglio L."/>
            <person name="Young S.K."/>
            <person name="Zeng Q."/>
            <person name="Gargeya S."/>
            <person name="Fitzgerald M."/>
            <person name="Haas B."/>
            <person name="Abouelleil A."/>
            <person name="Alvarado L."/>
            <person name="Arachchi H.M."/>
            <person name="Berlin A."/>
            <person name="Chapman S.B."/>
            <person name="Gearin G."/>
            <person name="Goldberg J."/>
            <person name="Griggs A."/>
            <person name="Gujja S."/>
            <person name="Hansen M."/>
            <person name="Heiman D."/>
            <person name="Howarth C."/>
            <person name="Larimer J."/>
            <person name="Lui A."/>
            <person name="MacDonald P.J.P."/>
            <person name="McCowen C."/>
            <person name="Montmayeur A."/>
            <person name="Murphy C."/>
            <person name="Neiman D."/>
            <person name="Pearson M."/>
            <person name="Priest M."/>
            <person name="Roberts A."/>
            <person name="Saif S."/>
            <person name="Shea T."/>
            <person name="Sisk P."/>
            <person name="Stolte C."/>
            <person name="Sykes S."/>
            <person name="Wortman J."/>
            <person name="Nusbaum C."/>
            <person name="Birren B."/>
        </authorList>
    </citation>
    <scope>NUCLEOTIDE SEQUENCE [LARGE SCALE GENOMIC DNA]</scope>
    <source>
        <strain evidence="5 6">Th239</strain>
    </source>
</reference>
<dbReference type="InterPro" id="IPR012825">
    <property type="entry name" value="BluB"/>
</dbReference>
<dbReference type="GO" id="GO:0016491">
    <property type="term" value="F:oxidoreductase activity"/>
    <property type="evidence" value="ECO:0007669"/>
    <property type="project" value="UniProtKB-KW"/>
</dbReference>
<dbReference type="OrthoDB" id="9773807at2"/>
<evidence type="ECO:0000256" key="3">
    <source>
        <dbReference type="ARBA" id="ARBA00023002"/>
    </source>
</evidence>
<dbReference type="EMBL" id="AIMB01000003">
    <property type="protein sequence ID" value="EJF91213.1"/>
    <property type="molecule type" value="Genomic_DNA"/>
</dbReference>
<accession>J0ZR98</accession>
<keyword evidence="2" id="KW-0288">FMN</keyword>
<keyword evidence="3" id="KW-0560">Oxidoreductase</keyword>
<dbReference type="Proteomes" id="UP000008952">
    <property type="component" value="Unassembled WGS sequence"/>
</dbReference>
<evidence type="ECO:0000259" key="4">
    <source>
        <dbReference type="Pfam" id="PF00881"/>
    </source>
</evidence>
<dbReference type="Pfam" id="PF00881">
    <property type="entry name" value="Nitroreductase"/>
    <property type="match status" value="1"/>
</dbReference>
<dbReference type="RefSeq" id="WP_008038181.1">
    <property type="nucleotide sequence ID" value="NZ_JH725147.1"/>
</dbReference>
<dbReference type="STRING" id="1094558.ME5_00545"/>
<evidence type="ECO:0000256" key="1">
    <source>
        <dbReference type="ARBA" id="ARBA00022630"/>
    </source>
</evidence>
<evidence type="ECO:0000256" key="2">
    <source>
        <dbReference type="ARBA" id="ARBA00022643"/>
    </source>
</evidence>
<evidence type="ECO:0000313" key="6">
    <source>
        <dbReference type="Proteomes" id="UP000008952"/>
    </source>
</evidence>
<feature type="domain" description="Nitroreductase" evidence="4">
    <location>
        <begin position="9"/>
        <end position="176"/>
    </location>
</feature>
<protein>
    <submittedName>
        <fullName evidence="5">Cob(II)yrinic acid a,c-diamide reductase</fullName>
    </submittedName>
</protein>
<proteinExistence type="predicted"/>